<dbReference type="EMBL" id="OV170222">
    <property type="protein sequence ID" value="CAH0721206.1"/>
    <property type="molecule type" value="Genomic_DNA"/>
</dbReference>
<name>A0A8J9UJ10_9NEOP</name>
<evidence type="ECO:0000256" key="8">
    <source>
        <dbReference type="ARBA" id="ARBA00023125"/>
    </source>
</evidence>
<feature type="domain" description="C2H2-type" evidence="11">
    <location>
        <begin position="299"/>
        <end position="320"/>
    </location>
</feature>
<dbReference type="GO" id="GO:0000981">
    <property type="term" value="F:DNA-binding transcription factor activity, RNA polymerase II-specific"/>
    <property type="evidence" value="ECO:0007669"/>
    <property type="project" value="TreeGrafter"/>
</dbReference>
<dbReference type="SUPFAM" id="SSF57716">
    <property type="entry name" value="Glucocorticoid receptor-like (DNA-binding domain)"/>
    <property type="match status" value="1"/>
</dbReference>
<keyword evidence="4" id="KW-0677">Repeat</keyword>
<evidence type="ECO:0000256" key="7">
    <source>
        <dbReference type="ARBA" id="ARBA00023015"/>
    </source>
</evidence>
<feature type="domain" description="C2H2-type" evidence="11">
    <location>
        <begin position="270"/>
        <end position="291"/>
    </location>
</feature>
<evidence type="ECO:0000259" key="11">
    <source>
        <dbReference type="PROSITE" id="PS00028"/>
    </source>
</evidence>
<gene>
    <name evidence="12" type="ORF">BINO364_LOCUS7334</name>
</gene>
<keyword evidence="6" id="KW-0862">Zinc</keyword>
<dbReference type="AlphaFoldDB" id="A0A8J9UJ10"/>
<comment type="similarity">
    <text evidence="2">Belongs to the krueppel C2H2-type zinc-finger protein family.</text>
</comment>
<organism evidence="12 13">
    <name type="scientific">Brenthis ino</name>
    <name type="common">lesser marbled fritillary</name>
    <dbReference type="NCBI Taxonomy" id="405034"/>
    <lineage>
        <taxon>Eukaryota</taxon>
        <taxon>Metazoa</taxon>
        <taxon>Ecdysozoa</taxon>
        <taxon>Arthropoda</taxon>
        <taxon>Hexapoda</taxon>
        <taxon>Insecta</taxon>
        <taxon>Pterygota</taxon>
        <taxon>Neoptera</taxon>
        <taxon>Endopterygota</taxon>
        <taxon>Lepidoptera</taxon>
        <taxon>Glossata</taxon>
        <taxon>Ditrysia</taxon>
        <taxon>Papilionoidea</taxon>
        <taxon>Nymphalidae</taxon>
        <taxon>Heliconiinae</taxon>
        <taxon>Argynnini</taxon>
        <taxon>Brenthis</taxon>
    </lineage>
</organism>
<keyword evidence="10" id="KW-0539">Nucleus</keyword>
<dbReference type="PROSITE" id="PS00028">
    <property type="entry name" value="ZINC_FINGER_C2H2_1"/>
    <property type="match status" value="4"/>
</dbReference>
<dbReference type="GO" id="GO:0003690">
    <property type="term" value="F:double-stranded DNA binding"/>
    <property type="evidence" value="ECO:0007669"/>
    <property type="project" value="UniProtKB-ARBA"/>
</dbReference>
<dbReference type="GO" id="GO:0005634">
    <property type="term" value="C:nucleus"/>
    <property type="evidence" value="ECO:0007669"/>
    <property type="project" value="UniProtKB-SubCell"/>
</dbReference>
<dbReference type="GO" id="GO:0008270">
    <property type="term" value="F:zinc ion binding"/>
    <property type="evidence" value="ECO:0007669"/>
    <property type="project" value="UniProtKB-KW"/>
</dbReference>
<evidence type="ECO:0000256" key="4">
    <source>
        <dbReference type="ARBA" id="ARBA00022737"/>
    </source>
</evidence>
<evidence type="ECO:0000256" key="5">
    <source>
        <dbReference type="ARBA" id="ARBA00022771"/>
    </source>
</evidence>
<keyword evidence="9" id="KW-0804">Transcription</keyword>
<dbReference type="FunFam" id="3.30.160.60:FF:001370">
    <property type="entry name" value="Zinc finger protein"/>
    <property type="match status" value="1"/>
</dbReference>
<keyword evidence="8" id="KW-0238">DNA-binding</keyword>
<keyword evidence="5" id="KW-0863">Zinc-finger</keyword>
<evidence type="ECO:0000256" key="3">
    <source>
        <dbReference type="ARBA" id="ARBA00022723"/>
    </source>
</evidence>
<dbReference type="SMART" id="SM00868">
    <property type="entry name" value="zf-AD"/>
    <property type="match status" value="1"/>
</dbReference>
<evidence type="ECO:0000256" key="10">
    <source>
        <dbReference type="ARBA" id="ARBA00023242"/>
    </source>
</evidence>
<comment type="subcellular location">
    <subcellularLocation>
        <location evidence="1">Nucleus</location>
    </subcellularLocation>
</comment>
<keyword evidence="13" id="KW-1185">Reference proteome</keyword>
<accession>A0A8J9UJ10</accession>
<dbReference type="PANTHER" id="PTHR24394">
    <property type="entry name" value="ZINC FINGER PROTEIN"/>
    <property type="match status" value="1"/>
</dbReference>
<evidence type="ECO:0000256" key="6">
    <source>
        <dbReference type="ARBA" id="ARBA00022833"/>
    </source>
</evidence>
<dbReference type="OrthoDB" id="8823111at2759"/>
<evidence type="ECO:0000256" key="9">
    <source>
        <dbReference type="ARBA" id="ARBA00023163"/>
    </source>
</evidence>
<proteinExistence type="inferred from homology"/>
<protein>
    <recommendedName>
        <fullName evidence="11">C2H2-type domain-containing protein</fullName>
    </recommendedName>
</protein>
<feature type="domain" description="C2H2-type" evidence="11">
    <location>
        <begin position="242"/>
        <end position="263"/>
    </location>
</feature>
<dbReference type="Pfam" id="PF07776">
    <property type="entry name" value="zf-AD"/>
    <property type="match status" value="1"/>
</dbReference>
<dbReference type="InterPro" id="IPR036236">
    <property type="entry name" value="Znf_C2H2_sf"/>
</dbReference>
<reference evidence="12" key="1">
    <citation type="submission" date="2021-12" db="EMBL/GenBank/DDBJ databases">
        <authorList>
            <person name="Martin H S."/>
        </authorList>
    </citation>
    <scope>NUCLEOTIDE SEQUENCE</scope>
</reference>
<dbReference type="Gene3D" id="3.40.1800.20">
    <property type="match status" value="1"/>
</dbReference>
<dbReference type="InterPro" id="IPR012934">
    <property type="entry name" value="Znf_AD"/>
</dbReference>
<feature type="domain" description="C2H2-type" evidence="11">
    <location>
        <begin position="186"/>
        <end position="206"/>
    </location>
</feature>
<keyword evidence="3" id="KW-0479">Metal-binding</keyword>
<dbReference type="Gene3D" id="3.30.160.60">
    <property type="entry name" value="Classic Zinc Finger"/>
    <property type="match status" value="4"/>
</dbReference>
<evidence type="ECO:0000256" key="2">
    <source>
        <dbReference type="ARBA" id="ARBA00006991"/>
    </source>
</evidence>
<keyword evidence="7" id="KW-0805">Transcription regulation</keyword>
<evidence type="ECO:0000256" key="1">
    <source>
        <dbReference type="ARBA" id="ARBA00004123"/>
    </source>
</evidence>
<evidence type="ECO:0000313" key="12">
    <source>
        <dbReference type="EMBL" id="CAH0721206.1"/>
    </source>
</evidence>
<evidence type="ECO:0000313" key="13">
    <source>
        <dbReference type="Proteomes" id="UP000838878"/>
    </source>
</evidence>
<dbReference type="InterPro" id="IPR013087">
    <property type="entry name" value="Znf_C2H2_type"/>
</dbReference>
<dbReference type="PANTHER" id="PTHR24394:SF44">
    <property type="entry name" value="ZINC FINGER PROTEIN 271-LIKE"/>
    <property type="match status" value="1"/>
</dbReference>
<dbReference type="SUPFAM" id="SSF57667">
    <property type="entry name" value="beta-beta-alpha zinc fingers"/>
    <property type="match status" value="3"/>
</dbReference>
<dbReference type="SMART" id="SM00355">
    <property type="entry name" value="ZnF_C2H2"/>
    <property type="match status" value="6"/>
</dbReference>
<dbReference type="Proteomes" id="UP000838878">
    <property type="component" value="Chromosome 2"/>
</dbReference>
<sequence>MVTSYYMTKLTKNKSPVDIHEYYSHNKESAEGLFEGKNSKCRICLRDGSLSIHDSENTLEIIQALKIFTSIDIKQDDIFPKKLCNICYQFIRHAIMFRKIAIQSDQLLQKHLKLQENKCRDDNLVILTHNSSNSKKRNNTLIQKVYDKNIKNDTKIQCPTCKRIIRKSYYKIHMTMHDPDHDKYVCDICGKTFRLRVGYHNHRLRHRTDYPYKCNLCPFKGRYAERLKSHMRTHTREYRYMCTECPARFLFKGNLNSHVLLKHKEPQHKCNNCDKAFHTKLKLQRHYEVEHLGMKSHVCNICGRTFGYRNAMMNHQRRVHKREKLRFSYNSSQDHNKIM</sequence>
<dbReference type="Pfam" id="PF00096">
    <property type="entry name" value="zf-C2H2"/>
    <property type="match status" value="4"/>
</dbReference>
<feature type="non-terminal residue" evidence="12">
    <location>
        <position position="339"/>
    </location>
</feature>